<accession>A0A6J4PPZ0</accession>
<protein>
    <submittedName>
        <fullName evidence="2">Uncharacterized protein</fullName>
    </submittedName>
</protein>
<gene>
    <name evidence="2" type="ORF">AVDCRST_MAG03-2631</name>
</gene>
<proteinExistence type="predicted"/>
<feature type="region of interest" description="Disordered" evidence="1">
    <location>
        <begin position="1"/>
        <end position="66"/>
    </location>
</feature>
<reference evidence="2" key="1">
    <citation type="submission" date="2020-02" db="EMBL/GenBank/DDBJ databases">
        <authorList>
            <person name="Meier V. D."/>
        </authorList>
    </citation>
    <scope>NUCLEOTIDE SEQUENCE</scope>
    <source>
        <strain evidence="2">AVDCRST_MAG03</strain>
    </source>
</reference>
<sequence length="66" mass="6965">MVSSAGRDVVSSTPALPVTSVARAGASPPPEDPREDSPCGPQEQRTKTNRTMKSLFTPAVPRLPHP</sequence>
<name>A0A6J4PPZ0_9ACTN</name>
<organism evidence="2">
    <name type="scientific">uncultured Rubrobacteraceae bacterium</name>
    <dbReference type="NCBI Taxonomy" id="349277"/>
    <lineage>
        <taxon>Bacteria</taxon>
        <taxon>Bacillati</taxon>
        <taxon>Actinomycetota</taxon>
        <taxon>Rubrobacteria</taxon>
        <taxon>Rubrobacterales</taxon>
        <taxon>Rubrobacteraceae</taxon>
        <taxon>environmental samples</taxon>
    </lineage>
</organism>
<dbReference type="AlphaFoldDB" id="A0A6J4PPZ0"/>
<evidence type="ECO:0000313" key="2">
    <source>
        <dbReference type="EMBL" id="CAA9422301.1"/>
    </source>
</evidence>
<dbReference type="EMBL" id="CADCUT010000158">
    <property type="protein sequence ID" value="CAA9422301.1"/>
    <property type="molecule type" value="Genomic_DNA"/>
</dbReference>
<evidence type="ECO:0000256" key="1">
    <source>
        <dbReference type="SAM" id="MobiDB-lite"/>
    </source>
</evidence>